<dbReference type="EMBL" id="KK784915">
    <property type="protein sequence ID" value="KDO63016.1"/>
    <property type="molecule type" value="Genomic_DNA"/>
</dbReference>
<reference evidence="9 10" key="1">
    <citation type="submission" date="2014-04" db="EMBL/GenBank/DDBJ databases">
        <authorList>
            <consortium name="International Citrus Genome Consortium"/>
            <person name="Gmitter F."/>
            <person name="Chen C."/>
            <person name="Farmerie W."/>
            <person name="Harkins T."/>
            <person name="Desany B."/>
            <person name="Mohiuddin M."/>
            <person name="Kodira C."/>
            <person name="Borodovsky M."/>
            <person name="Lomsadze A."/>
            <person name="Burns P."/>
            <person name="Jenkins J."/>
            <person name="Prochnik S."/>
            <person name="Shu S."/>
            <person name="Chapman J."/>
            <person name="Pitluck S."/>
            <person name="Schmutz J."/>
            <person name="Rokhsar D."/>
        </authorList>
    </citation>
    <scope>NUCLEOTIDE SEQUENCE</scope>
</reference>
<dbReference type="InterPro" id="IPR001005">
    <property type="entry name" value="SANT/Myb"/>
</dbReference>
<dbReference type="InterPro" id="IPR017930">
    <property type="entry name" value="Myb_dom"/>
</dbReference>
<dbReference type="PROSITE" id="PS50090">
    <property type="entry name" value="MYB_LIKE"/>
    <property type="match status" value="1"/>
</dbReference>
<evidence type="ECO:0000313" key="10">
    <source>
        <dbReference type="Proteomes" id="UP000027120"/>
    </source>
</evidence>
<dbReference type="PANTHER" id="PTHR48000:SF67">
    <property type="entry name" value="MYB-LIKE DNA-BINDING DOMAIN CONTAINING PROTEIN, EXPRESSED"/>
    <property type="match status" value="1"/>
</dbReference>
<evidence type="ECO:0000256" key="1">
    <source>
        <dbReference type="ARBA" id="ARBA00004123"/>
    </source>
</evidence>
<dbReference type="GO" id="GO:0005634">
    <property type="term" value="C:nucleus"/>
    <property type="evidence" value="ECO:0007669"/>
    <property type="project" value="UniProtKB-SubCell"/>
</dbReference>
<evidence type="ECO:0000256" key="6">
    <source>
        <dbReference type="ARBA" id="ARBA00023242"/>
    </source>
</evidence>
<evidence type="ECO:0000259" key="8">
    <source>
        <dbReference type="PROSITE" id="PS51294"/>
    </source>
</evidence>
<comment type="subcellular location">
    <subcellularLocation>
        <location evidence="1">Nucleus</location>
    </subcellularLocation>
</comment>
<dbReference type="STRING" id="2711.A0A067FIH8"/>
<keyword evidence="3" id="KW-0805">Transcription regulation</keyword>
<evidence type="ECO:0000313" key="9">
    <source>
        <dbReference type="EMBL" id="KDO63016.1"/>
    </source>
</evidence>
<sequence length="76" mass="8962">MKPWGFPDEEDRLICRLFAISGSRWSVIGAHLPGRTDNETNNYYRNTKLKRKHEEGGLKVPMKKNLERDLRIVKNH</sequence>
<feature type="domain" description="Myb-like" evidence="7">
    <location>
        <begin position="1"/>
        <end position="48"/>
    </location>
</feature>
<dbReference type="SUPFAM" id="SSF46689">
    <property type="entry name" value="Homeodomain-like"/>
    <property type="match status" value="1"/>
</dbReference>
<name>A0A067FIH8_CITSI</name>
<feature type="domain" description="HTH myb-type" evidence="8">
    <location>
        <begin position="8"/>
        <end position="52"/>
    </location>
</feature>
<accession>A0A067FIH8</accession>
<evidence type="ECO:0000256" key="2">
    <source>
        <dbReference type="ARBA" id="ARBA00022737"/>
    </source>
</evidence>
<dbReference type="PROSITE" id="PS51294">
    <property type="entry name" value="HTH_MYB"/>
    <property type="match status" value="1"/>
</dbReference>
<dbReference type="AlphaFoldDB" id="A0A067FIH8"/>
<dbReference type="SMART" id="SM00717">
    <property type="entry name" value="SANT"/>
    <property type="match status" value="1"/>
</dbReference>
<evidence type="ECO:0000259" key="7">
    <source>
        <dbReference type="PROSITE" id="PS50090"/>
    </source>
</evidence>
<gene>
    <name evidence="9" type="ORF">CISIN_1g037092mg</name>
</gene>
<organism evidence="9 10">
    <name type="scientific">Citrus sinensis</name>
    <name type="common">Sweet orange</name>
    <name type="synonym">Citrus aurantium var. sinensis</name>
    <dbReference type="NCBI Taxonomy" id="2711"/>
    <lineage>
        <taxon>Eukaryota</taxon>
        <taxon>Viridiplantae</taxon>
        <taxon>Streptophyta</taxon>
        <taxon>Embryophyta</taxon>
        <taxon>Tracheophyta</taxon>
        <taxon>Spermatophyta</taxon>
        <taxon>Magnoliopsida</taxon>
        <taxon>eudicotyledons</taxon>
        <taxon>Gunneridae</taxon>
        <taxon>Pentapetalae</taxon>
        <taxon>rosids</taxon>
        <taxon>malvids</taxon>
        <taxon>Sapindales</taxon>
        <taxon>Rutaceae</taxon>
        <taxon>Aurantioideae</taxon>
        <taxon>Citrus</taxon>
    </lineage>
</organism>
<keyword evidence="4" id="KW-0238">DNA-binding</keyword>
<evidence type="ECO:0000256" key="4">
    <source>
        <dbReference type="ARBA" id="ARBA00023125"/>
    </source>
</evidence>
<keyword evidence="2" id="KW-0677">Repeat</keyword>
<evidence type="ECO:0000256" key="3">
    <source>
        <dbReference type="ARBA" id="ARBA00023015"/>
    </source>
</evidence>
<dbReference type="InterPro" id="IPR009057">
    <property type="entry name" value="Homeodomain-like_sf"/>
</dbReference>
<dbReference type="Pfam" id="PF00249">
    <property type="entry name" value="Myb_DNA-binding"/>
    <property type="match status" value="1"/>
</dbReference>
<keyword evidence="6" id="KW-0539">Nucleus</keyword>
<dbReference type="Gene3D" id="1.10.10.60">
    <property type="entry name" value="Homeodomain-like"/>
    <property type="match status" value="1"/>
</dbReference>
<proteinExistence type="predicted"/>
<dbReference type="PANTHER" id="PTHR48000">
    <property type="entry name" value="OS09G0431300 PROTEIN"/>
    <property type="match status" value="1"/>
</dbReference>
<dbReference type="CDD" id="cd00167">
    <property type="entry name" value="SANT"/>
    <property type="match status" value="1"/>
</dbReference>
<keyword evidence="10" id="KW-1185">Reference proteome</keyword>
<keyword evidence="5" id="KW-0804">Transcription</keyword>
<protein>
    <submittedName>
        <fullName evidence="9">Uncharacterized protein</fullName>
    </submittedName>
</protein>
<dbReference type="Proteomes" id="UP000027120">
    <property type="component" value="Unassembled WGS sequence"/>
</dbReference>
<evidence type="ECO:0000256" key="5">
    <source>
        <dbReference type="ARBA" id="ARBA00023163"/>
    </source>
</evidence>
<dbReference type="GO" id="GO:0003677">
    <property type="term" value="F:DNA binding"/>
    <property type="evidence" value="ECO:0007669"/>
    <property type="project" value="UniProtKB-KW"/>
</dbReference>
<dbReference type="SMR" id="A0A067FIH8"/>